<evidence type="ECO:0000256" key="10">
    <source>
        <dbReference type="ARBA" id="ARBA00023295"/>
    </source>
</evidence>
<evidence type="ECO:0000256" key="3">
    <source>
        <dbReference type="ARBA" id="ARBA00008343"/>
    </source>
</evidence>
<name>C6HWU0_9BACT</name>
<comment type="function">
    <text evidence="2">Adenine glycosylase active on G-A mispairs. MutY also corrects error-prone DNA synthesis past GO lesions which are due to the oxidatively damaged form of guanine: 7,8-dihydro-8-oxoguanine (8-oxo-dGTP).</text>
</comment>
<dbReference type="CDD" id="cd00056">
    <property type="entry name" value="ENDO3c"/>
    <property type="match status" value="1"/>
</dbReference>
<evidence type="ECO:0000313" key="13">
    <source>
        <dbReference type="Proteomes" id="UP000009374"/>
    </source>
</evidence>
<evidence type="ECO:0000256" key="4">
    <source>
        <dbReference type="ARBA" id="ARBA00022723"/>
    </source>
</evidence>
<keyword evidence="8" id="KW-0411">Iron-sulfur</keyword>
<organism evidence="12 13">
    <name type="scientific">Leptospirillum ferrodiazotrophum</name>
    <dbReference type="NCBI Taxonomy" id="412449"/>
    <lineage>
        <taxon>Bacteria</taxon>
        <taxon>Pseudomonadati</taxon>
        <taxon>Nitrospirota</taxon>
        <taxon>Nitrospiria</taxon>
        <taxon>Nitrospirales</taxon>
        <taxon>Nitrospiraceae</taxon>
        <taxon>Leptospirillum</taxon>
    </lineage>
</organism>
<keyword evidence="10" id="KW-0326">Glycosidase</keyword>
<dbReference type="GO" id="GO:0034039">
    <property type="term" value="F:8-oxo-7,8-dihydroguanine DNA N-glycosylase activity"/>
    <property type="evidence" value="ECO:0007669"/>
    <property type="project" value="TreeGrafter"/>
</dbReference>
<dbReference type="InterPro" id="IPR003265">
    <property type="entry name" value="HhH-GPD_domain"/>
</dbReference>
<evidence type="ECO:0000256" key="5">
    <source>
        <dbReference type="ARBA" id="ARBA00022763"/>
    </source>
</evidence>
<dbReference type="InterPro" id="IPR023170">
    <property type="entry name" value="HhH_base_excis_C"/>
</dbReference>
<dbReference type="PANTHER" id="PTHR42944:SF1">
    <property type="entry name" value="ADENINE DNA GLYCOSYLASE"/>
    <property type="match status" value="1"/>
</dbReference>
<dbReference type="GO" id="GO:0051536">
    <property type="term" value="F:iron-sulfur cluster binding"/>
    <property type="evidence" value="ECO:0007669"/>
    <property type="project" value="UniProtKB-KW"/>
</dbReference>
<dbReference type="GO" id="GO:0000701">
    <property type="term" value="F:purine-specific mismatch base pair DNA N-glycosylase activity"/>
    <property type="evidence" value="ECO:0007669"/>
    <property type="project" value="TreeGrafter"/>
</dbReference>
<comment type="cofactor">
    <cofactor evidence="1">
        <name>[4Fe-4S] cluster</name>
        <dbReference type="ChEBI" id="CHEBI:49883"/>
    </cofactor>
</comment>
<dbReference type="GO" id="GO:0006298">
    <property type="term" value="P:mismatch repair"/>
    <property type="evidence" value="ECO:0007669"/>
    <property type="project" value="TreeGrafter"/>
</dbReference>
<dbReference type="SUPFAM" id="SSF48150">
    <property type="entry name" value="DNA-glycosylase"/>
    <property type="match status" value="1"/>
</dbReference>
<dbReference type="InterPro" id="IPR011257">
    <property type="entry name" value="DNA_glycosylase"/>
</dbReference>
<dbReference type="PROSITE" id="PS00764">
    <property type="entry name" value="ENDONUCLEASE_III_1"/>
    <property type="match status" value="1"/>
</dbReference>
<keyword evidence="9" id="KW-0234">DNA repair</keyword>
<proteinExistence type="inferred from homology"/>
<dbReference type="Gene3D" id="1.10.340.30">
    <property type="entry name" value="Hypothetical protein, domain 2"/>
    <property type="match status" value="1"/>
</dbReference>
<dbReference type="GO" id="GO:0006284">
    <property type="term" value="P:base-excision repair"/>
    <property type="evidence" value="ECO:0007669"/>
    <property type="project" value="InterPro"/>
</dbReference>
<evidence type="ECO:0000256" key="2">
    <source>
        <dbReference type="ARBA" id="ARBA00002933"/>
    </source>
</evidence>
<reference evidence="12 13" key="1">
    <citation type="journal article" date="2009" name="Appl. Environ. Microbiol.">
        <title>Community genomic and proteomic analyses of chemoautotrophic iron-oxidizing "Leptospirillum rubarum" (Group II) and "Leptospirillum ferrodiazotrophum" (Group III) bacteria in acid mine drainage biofilms.</title>
        <authorList>
            <person name="Goltsman D.S."/>
            <person name="Denef V.J."/>
            <person name="Singer S.W."/>
            <person name="VerBerkmoes N.C."/>
            <person name="Lefsrud M."/>
            <person name="Mueller R.S."/>
            <person name="Dick G.J."/>
            <person name="Sun C.L."/>
            <person name="Wheeler K.E."/>
            <person name="Zemla A."/>
            <person name="Baker B.J."/>
            <person name="Hauser L."/>
            <person name="Land M."/>
            <person name="Shah M.B."/>
            <person name="Thelen M.P."/>
            <person name="Hettich R.L."/>
            <person name="Banfield J.F."/>
        </authorList>
    </citation>
    <scope>NUCLEOTIDE SEQUENCE [LARGE SCALE GENOMIC DNA]</scope>
</reference>
<dbReference type="GO" id="GO:0032357">
    <property type="term" value="F:oxidized purine DNA binding"/>
    <property type="evidence" value="ECO:0007669"/>
    <property type="project" value="TreeGrafter"/>
</dbReference>
<dbReference type="GO" id="GO:0035485">
    <property type="term" value="F:adenine/guanine mispair binding"/>
    <property type="evidence" value="ECO:0007669"/>
    <property type="project" value="TreeGrafter"/>
</dbReference>
<keyword evidence="6" id="KW-0378">Hydrolase</keyword>
<evidence type="ECO:0000256" key="6">
    <source>
        <dbReference type="ARBA" id="ARBA00022801"/>
    </source>
</evidence>
<evidence type="ECO:0000256" key="7">
    <source>
        <dbReference type="ARBA" id="ARBA00023004"/>
    </source>
</evidence>
<protein>
    <submittedName>
        <fullName evidence="12">Putative A/G-specific DNA glycosylase</fullName>
    </submittedName>
</protein>
<feature type="domain" description="HhH-GPD" evidence="11">
    <location>
        <begin position="32"/>
        <end position="180"/>
    </location>
</feature>
<dbReference type="GO" id="GO:0046872">
    <property type="term" value="F:metal ion binding"/>
    <property type="evidence" value="ECO:0007669"/>
    <property type="project" value="UniProtKB-KW"/>
</dbReference>
<evidence type="ECO:0000259" key="11">
    <source>
        <dbReference type="SMART" id="SM00478"/>
    </source>
</evidence>
<keyword evidence="4" id="KW-0479">Metal-binding</keyword>
<sequence length="359" mass="39662">MAPLLAWYDAGHRDLPWRQGCDPYRIWVSEIMLQQTTVATVLKFYDRFLSRFPDVGALAGADLTEVLRFWSGLGYYQRARNLHRAARIVAERGSFPESLAGWAELPGIGRSTAGAIFSISRNLWAPILDANVRRVVERFFAVGKEEKKREARLWELSDSFGRENPRPGDTNQALMELGATVCLPASPRCSICPLRSSCRSRDPEPERVILLPERRRERRPAPPRRDRLVLLPAEGPLLFVPRGEGRLLEGLFDLYGIAASSIPPGALLDEGPYAGFRVAEELFTVTHTYSHFREVVHVVGLVGRGTGSAGEGAMAGDLGVVLPLSRALEGLIPLTGVAKKILRELVRRREGESGQGGSS</sequence>
<gene>
    <name evidence="12" type="ORF">UBAL3_82700015</name>
</gene>
<keyword evidence="13" id="KW-1185">Reference proteome</keyword>
<evidence type="ECO:0000313" key="12">
    <source>
        <dbReference type="EMBL" id="EES52900.1"/>
    </source>
</evidence>
<dbReference type="Gene3D" id="1.10.1670.10">
    <property type="entry name" value="Helix-hairpin-Helix base-excision DNA repair enzymes (C-terminal)"/>
    <property type="match status" value="1"/>
</dbReference>
<dbReference type="EMBL" id="GG693871">
    <property type="protein sequence ID" value="EES52900.1"/>
    <property type="molecule type" value="Genomic_DNA"/>
</dbReference>
<evidence type="ECO:0000256" key="8">
    <source>
        <dbReference type="ARBA" id="ARBA00023014"/>
    </source>
</evidence>
<comment type="similarity">
    <text evidence="3">Belongs to the Nth/MutY family.</text>
</comment>
<keyword evidence="5" id="KW-0227">DNA damage</keyword>
<dbReference type="SMART" id="SM00478">
    <property type="entry name" value="ENDO3c"/>
    <property type="match status" value="1"/>
</dbReference>
<evidence type="ECO:0000256" key="9">
    <source>
        <dbReference type="ARBA" id="ARBA00023204"/>
    </source>
</evidence>
<dbReference type="PANTHER" id="PTHR42944">
    <property type="entry name" value="ADENINE DNA GLYCOSYLASE"/>
    <property type="match status" value="1"/>
</dbReference>
<dbReference type="AlphaFoldDB" id="C6HWU0"/>
<accession>C6HWU0</accession>
<dbReference type="Proteomes" id="UP000009374">
    <property type="component" value="Unassembled WGS sequence"/>
</dbReference>
<dbReference type="InterPro" id="IPR044298">
    <property type="entry name" value="MIG/MutY"/>
</dbReference>
<dbReference type="InterPro" id="IPR004035">
    <property type="entry name" value="Endouclease-III_FeS-bd_BS"/>
</dbReference>
<dbReference type="Pfam" id="PF00730">
    <property type="entry name" value="HhH-GPD"/>
    <property type="match status" value="1"/>
</dbReference>
<evidence type="ECO:0000256" key="1">
    <source>
        <dbReference type="ARBA" id="ARBA00001966"/>
    </source>
</evidence>
<keyword evidence="7" id="KW-0408">Iron</keyword>